<protein>
    <recommendedName>
        <fullName evidence="3">DUF2958 domain-containing protein</fullName>
    </recommendedName>
</protein>
<evidence type="ECO:0008006" key="3">
    <source>
        <dbReference type="Google" id="ProtNLM"/>
    </source>
</evidence>
<name>A0A1E7YP47_9PROT</name>
<accession>A0A1E7YP47</accession>
<dbReference type="Proteomes" id="UP000175616">
    <property type="component" value="Unassembled WGS sequence"/>
</dbReference>
<dbReference type="AlphaFoldDB" id="A0A1E7YP47"/>
<evidence type="ECO:0000313" key="1">
    <source>
        <dbReference type="EMBL" id="OFC37289.1"/>
    </source>
</evidence>
<evidence type="ECO:0000313" key="2">
    <source>
        <dbReference type="Proteomes" id="UP000175616"/>
    </source>
</evidence>
<proteinExistence type="predicted"/>
<gene>
    <name evidence="1" type="ORF">BAE27_04310</name>
</gene>
<dbReference type="RefSeq" id="WP_070113821.1">
    <property type="nucleotide sequence ID" value="NZ_CP133598.1"/>
</dbReference>
<organism evidence="1 2">
    <name type="scientific">Acidithiobacillus caldus</name>
    <dbReference type="NCBI Taxonomy" id="33059"/>
    <lineage>
        <taxon>Bacteria</taxon>
        <taxon>Pseudomonadati</taxon>
        <taxon>Pseudomonadota</taxon>
        <taxon>Acidithiobacillia</taxon>
        <taxon>Acidithiobacillales</taxon>
        <taxon>Acidithiobacillaceae</taxon>
        <taxon>Acidithiobacillus</taxon>
    </lineage>
</organism>
<reference evidence="1 2" key="1">
    <citation type="submission" date="2016-06" db="EMBL/GenBank/DDBJ databases">
        <title>Gene turnover analysis identifies the evolutionary adaptation of the extremophile Acidithiobacillus caldus.</title>
        <authorList>
            <person name="Zhang X."/>
        </authorList>
    </citation>
    <scope>NUCLEOTIDE SEQUENCE [LARGE SCALE GENOMIC DNA]</scope>
    <source>
        <strain evidence="1 2">DX</strain>
    </source>
</reference>
<sequence length="138" mass="15638">MEQIISIRKAIAKIRFLPLSKGQAQTLSALCKGEEGEFFRKKIAEIHEIWRGMPCTYETDGEGLNAVAYLHYTLNAWDWYITERDADPDGLGQQQAFGLVCGFERELGYISLEEITAAGAELDLNWDPKPLREIPAKF</sequence>
<comment type="caution">
    <text evidence="1">The sequence shown here is derived from an EMBL/GenBank/DDBJ whole genome shotgun (WGS) entry which is preliminary data.</text>
</comment>
<dbReference type="EMBL" id="LZYE01000087">
    <property type="protein sequence ID" value="OFC37289.1"/>
    <property type="molecule type" value="Genomic_DNA"/>
</dbReference>